<dbReference type="PANTHER" id="PTHR11475">
    <property type="entry name" value="OXIDASE/PEROXIDASE"/>
    <property type="match status" value="1"/>
</dbReference>
<dbReference type="SMART" id="SM00254">
    <property type="entry name" value="ShKT"/>
    <property type="match status" value="1"/>
</dbReference>
<feature type="chain" id="PRO_5035905542" description="peroxidase" evidence="9">
    <location>
        <begin position="23"/>
        <end position="691"/>
    </location>
</feature>
<dbReference type="InterPro" id="IPR010255">
    <property type="entry name" value="Haem_peroxidase_sf"/>
</dbReference>
<dbReference type="PROSITE" id="PS50292">
    <property type="entry name" value="PEROXIDASE_3"/>
    <property type="match status" value="1"/>
</dbReference>
<dbReference type="GO" id="GO:0140825">
    <property type="term" value="F:lactoperoxidase activity"/>
    <property type="evidence" value="ECO:0007669"/>
    <property type="project" value="UniProtKB-EC"/>
</dbReference>
<evidence type="ECO:0000256" key="6">
    <source>
        <dbReference type="ARBA" id="ARBA00023157"/>
    </source>
</evidence>
<evidence type="ECO:0000256" key="4">
    <source>
        <dbReference type="ARBA" id="ARBA00022723"/>
    </source>
</evidence>
<dbReference type="GO" id="GO:0020037">
    <property type="term" value="F:heme binding"/>
    <property type="evidence" value="ECO:0007669"/>
    <property type="project" value="InterPro"/>
</dbReference>
<feature type="disulfide bond" evidence="8">
    <location>
        <begin position="39"/>
        <end position="73"/>
    </location>
</feature>
<feature type="domain" description="ShKT" evidence="10">
    <location>
        <begin position="39"/>
        <end position="73"/>
    </location>
</feature>
<dbReference type="GO" id="GO:0005615">
    <property type="term" value="C:extracellular space"/>
    <property type="evidence" value="ECO:0007669"/>
    <property type="project" value="TreeGrafter"/>
</dbReference>
<evidence type="ECO:0000256" key="2">
    <source>
        <dbReference type="ARBA" id="ARBA00012313"/>
    </source>
</evidence>
<evidence type="ECO:0000256" key="1">
    <source>
        <dbReference type="ARBA" id="ARBA00000189"/>
    </source>
</evidence>
<dbReference type="InterPro" id="IPR019791">
    <property type="entry name" value="Haem_peroxidase_animal"/>
</dbReference>
<dbReference type="SUPFAM" id="SSF48113">
    <property type="entry name" value="Heme-dependent peroxidases"/>
    <property type="match status" value="1"/>
</dbReference>
<name>A0A8R1XQL4_ONCVO</name>
<reference evidence="11" key="2">
    <citation type="submission" date="2022-06" db="UniProtKB">
        <authorList>
            <consortium name="EnsemblMetazoa"/>
        </authorList>
    </citation>
    <scope>IDENTIFICATION</scope>
</reference>
<evidence type="ECO:0000256" key="9">
    <source>
        <dbReference type="SAM" id="SignalP"/>
    </source>
</evidence>
<dbReference type="GO" id="GO:0040032">
    <property type="term" value="P:post-embryonic body morphogenesis"/>
    <property type="evidence" value="ECO:0007669"/>
    <property type="project" value="EnsemblMetazoa"/>
</dbReference>
<evidence type="ECO:0000256" key="3">
    <source>
        <dbReference type="ARBA" id="ARBA00022559"/>
    </source>
</evidence>
<reference evidence="12" key="1">
    <citation type="submission" date="2013-10" db="EMBL/GenBank/DDBJ databases">
        <title>Genome sequencing of Onchocerca volvulus.</title>
        <authorList>
            <person name="Cotton J."/>
            <person name="Tsai J."/>
            <person name="Stanley E."/>
            <person name="Tracey A."/>
            <person name="Holroyd N."/>
            <person name="Lustigman S."/>
            <person name="Berriman M."/>
        </authorList>
    </citation>
    <scope>NUCLEOTIDE SEQUENCE</scope>
</reference>
<evidence type="ECO:0000259" key="10">
    <source>
        <dbReference type="PROSITE" id="PS51670"/>
    </source>
</evidence>
<keyword evidence="4 7" id="KW-0479">Metal-binding</keyword>
<evidence type="ECO:0000256" key="7">
    <source>
        <dbReference type="PIRSR" id="PIRSR619791-2"/>
    </source>
</evidence>
<dbReference type="GO" id="GO:0006979">
    <property type="term" value="P:response to oxidative stress"/>
    <property type="evidence" value="ECO:0007669"/>
    <property type="project" value="InterPro"/>
</dbReference>
<evidence type="ECO:0000313" key="12">
    <source>
        <dbReference type="Proteomes" id="UP000024404"/>
    </source>
</evidence>
<organism evidence="11 12">
    <name type="scientific">Onchocerca volvulus</name>
    <dbReference type="NCBI Taxonomy" id="6282"/>
    <lineage>
        <taxon>Eukaryota</taxon>
        <taxon>Metazoa</taxon>
        <taxon>Ecdysozoa</taxon>
        <taxon>Nematoda</taxon>
        <taxon>Chromadorea</taxon>
        <taxon>Rhabditida</taxon>
        <taxon>Spirurina</taxon>
        <taxon>Spiruromorpha</taxon>
        <taxon>Filarioidea</taxon>
        <taxon>Onchocercidae</taxon>
        <taxon>Onchocerca</taxon>
    </lineage>
</organism>
<evidence type="ECO:0000256" key="8">
    <source>
        <dbReference type="PROSITE-ProRule" id="PRU01005"/>
    </source>
</evidence>
<evidence type="ECO:0000256" key="5">
    <source>
        <dbReference type="ARBA" id="ARBA00022729"/>
    </source>
</evidence>
<feature type="signal peptide" evidence="9">
    <location>
        <begin position="1"/>
        <end position="22"/>
    </location>
</feature>
<keyword evidence="12" id="KW-1185">Reference proteome</keyword>
<proteinExistence type="predicted"/>
<accession>A0A8R1XQL4</accession>
<evidence type="ECO:0000313" key="11">
    <source>
        <dbReference type="EnsemblMetazoa" id="OVOC11625.1"/>
    </source>
</evidence>
<dbReference type="Gene3D" id="1.10.640.10">
    <property type="entry name" value="Haem peroxidase domain superfamily, animal type"/>
    <property type="match status" value="1"/>
</dbReference>
<dbReference type="AlphaFoldDB" id="A0A8R1XQL4"/>
<dbReference type="PROSITE" id="PS51670">
    <property type="entry name" value="SHKT"/>
    <property type="match status" value="1"/>
</dbReference>
<keyword evidence="7" id="KW-0349">Heme</keyword>
<keyword evidence="3" id="KW-0575">Peroxidase</keyword>
<dbReference type="GO" id="GO:0042338">
    <property type="term" value="P:cuticle development involved in collagen and cuticulin-based cuticle molting cycle"/>
    <property type="evidence" value="ECO:0007669"/>
    <property type="project" value="EnsemblMetazoa"/>
</dbReference>
<dbReference type="CDD" id="cd09823">
    <property type="entry name" value="peroxinectin_like"/>
    <property type="match status" value="1"/>
</dbReference>
<dbReference type="GO" id="GO:0002119">
    <property type="term" value="P:nematode larval development"/>
    <property type="evidence" value="ECO:0007669"/>
    <property type="project" value="EnsemblMetazoa"/>
</dbReference>
<dbReference type="EnsemblMetazoa" id="OVOC11625.1">
    <property type="protein sequence ID" value="OVOC11625.1"/>
    <property type="gene ID" value="WBGene00248434"/>
</dbReference>
<dbReference type="EC" id="1.11.1.7" evidence="2"/>
<dbReference type="InterPro" id="IPR037120">
    <property type="entry name" value="Haem_peroxidase_sf_animal"/>
</dbReference>
<feature type="binding site" description="axial binding residue" evidence="7">
    <location>
        <position position="461"/>
    </location>
    <ligand>
        <name>heme b</name>
        <dbReference type="ChEBI" id="CHEBI:60344"/>
    </ligand>
    <ligandPart>
        <name>Fe</name>
        <dbReference type="ChEBI" id="CHEBI:18248"/>
    </ligandPart>
</feature>
<dbReference type="EMBL" id="CMVM020000380">
    <property type="status" value="NOT_ANNOTATED_CDS"/>
    <property type="molecule type" value="Genomic_DNA"/>
</dbReference>
<keyword evidence="3" id="KW-0560">Oxidoreductase</keyword>
<keyword evidence="6 8" id="KW-1015">Disulfide bond</keyword>
<dbReference type="PRINTS" id="PR00457">
    <property type="entry name" value="ANPEROXIDASE"/>
</dbReference>
<dbReference type="Pfam" id="PF03098">
    <property type="entry name" value="An_peroxidase"/>
    <property type="match status" value="1"/>
</dbReference>
<dbReference type="Proteomes" id="UP000024404">
    <property type="component" value="Unassembled WGS sequence"/>
</dbReference>
<keyword evidence="5 9" id="KW-0732">Signal</keyword>
<protein>
    <recommendedName>
        <fullName evidence="2">peroxidase</fullName>
        <ecNumber evidence="2">1.11.1.7</ecNumber>
    </recommendedName>
</protein>
<dbReference type="InterPro" id="IPR003582">
    <property type="entry name" value="ShKT_dom"/>
</dbReference>
<keyword evidence="7" id="KW-0408">Iron</keyword>
<dbReference type="PANTHER" id="PTHR11475:SF61">
    <property type="entry name" value="PEROXIDASE MLT-7"/>
    <property type="match status" value="1"/>
</dbReference>
<comment type="caution">
    <text evidence="8">Lacks conserved residue(s) required for the propagation of feature annotation.</text>
</comment>
<dbReference type="Pfam" id="PF01549">
    <property type="entry name" value="ShK"/>
    <property type="match status" value="1"/>
</dbReference>
<dbReference type="FunFam" id="1.10.640.10:FF:000007">
    <property type="entry name" value="Peroxidase mlt-7"/>
    <property type="match status" value="1"/>
</dbReference>
<dbReference type="GO" id="GO:0046872">
    <property type="term" value="F:metal ion binding"/>
    <property type="evidence" value="ECO:0007669"/>
    <property type="project" value="UniProtKB-KW"/>
</dbReference>
<comment type="catalytic activity">
    <reaction evidence="1">
        <text>2 a phenolic donor + H2O2 = 2 a phenolic radical donor + 2 H2O</text>
        <dbReference type="Rhea" id="RHEA:56136"/>
        <dbReference type="ChEBI" id="CHEBI:15377"/>
        <dbReference type="ChEBI" id="CHEBI:16240"/>
        <dbReference type="ChEBI" id="CHEBI:139520"/>
        <dbReference type="ChEBI" id="CHEBI:139521"/>
        <dbReference type="EC" id="1.11.1.7"/>
    </reaction>
</comment>
<sequence>MIRTICIQQLQFILLFLTEVAPQLSFPQTNKFKCLPNGCCDEHQWCRFWASIGECSANPEWMAVNCQLACNTCNNNIKDFQTIRSTSSGDCRSIDPLAKNLAEDMIKNGLIESAEDISSRRLLSIDDVTKAVGTGCVPMLTDTDCARSLCYHLMYRSFDGVCNNLRKPLLGAAFRPYFRHLPAEYDDKISEPVSSLRRTRPTAREVSRKLLSSSQSVEHDKYNALVMQFGQFMSHDIAKTTLQPSAKCVSCDPVPSVCMPVPISEMDNNQSFKQRRCLKISRSAPICGTGRNGVPREQLNENTAFIDASPLYGSSFKDLHKFRQARTGFLRMNKFNNQMVLPFDQSKCSSPQKCSATFTAGDIRVNLFIGLSAVHILFTREHNRIASVLQNLNPNWSGDRLFQETRKIVGAEVQAITYKEFLPKILGNAMDKHIGPYKGYDPSIDPTVSNVFTTSAYRFGHGMLQEFYQRLDFSGSNITHGGFAFGDGIFKSGKILFEGGIDPIIRGFMMTAVKRPHRMSKSITEKMFGSTDLGSVNIQRGRDHGLPSYNKWRHFCGLSLANDFEDVKNEILDGNIRIGLSKTYPTLDDVDLYIGSMVEDPVIGGLVGTTLACLIGDQFKRLRDGDRFYYERPGIFTNVQLAELQKVTLARIICDNGDHFETISQDAFLIPQRHLTPCSAIPRIDLTKWRE</sequence>